<evidence type="ECO:0000313" key="1">
    <source>
        <dbReference type="EMBL" id="JAE31935.1"/>
    </source>
</evidence>
<organism evidence="1">
    <name type="scientific">Arundo donax</name>
    <name type="common">Giant reed</name>
    <name type="synonym">Donax arundinaceus</name>
    <dbReference type="NCBI Taxonomy" id="35708"/>
    <lineage>
        <taxon>Eukaryota</taxon>
        <taxon>Viridiplantae</taxon>
        <taxon>Streptophyta</taxon>
        <taxon>Embryophyta</taxon>
        <taxon>Tracheophyta</taxon>
        <taxon>Spermatophyta</taxon>
        <taxon>Magnoliopsida</taxon>
        <taxon>Liliopsida</taxon>
        <taxon>Poales</taxon>
        <taxon>Poaceae</taxon>
        <taxon>PACMAD clade</taxon>
        <taxon>Arundinoideae</taxon>
        <taxon>Arundineae</taxon>
        <taxon>Arundo</taxon>
    </lineage>
</organism>
<reference evidence="1" key="2">
    <citation type="journal article" date="2015" name="Data Brief">
        <title>Shoot transcriptome of the giant reed, Arundo donax.</title>
        <authorList>
            <person name="Barrero R.A."/>
            <person name="Guerrero F.D."/>
            <person name="Moolhuijzen P."/>
            <person name="Goolsby J.A."/>
            <person name="Tidwell J."/>
            <person name="Bellgard S.E."/>
            <person name="Bellgard M.I."/>
        </authorList>
    </citation>
    <scope>NUCLEOTIDE SEQUENCE</scope>
    <source>
        <tissue evidence="1">Shoot tissue taken approximately 20 cm above the soil surface</tissue>
    </source>
</reference>
<dbReference type="EMBL" id="GBRH01165961">
    <property type="protein sequence ID" value="JAE31935.1"/>
    <property type="molecule type" value="Transcribed_RNA"/>
</dbReference>
<reference evidence="1" key="1">
    <citation type="submission" date="2014-09" db="EMBL/GenBank/DDBJ databases">
        <authorList>
            <person name="Magalhaes I.L.F."/>
            <person name="Oliveira U."/>
            <person name="Santos F.R."/>
            <person name="Vidigal T.H.D.A."/>
            <person name="Brescovit A.D."/>
            <person name="Santos A.J."/>
        </authorList>
    </citation>
    <scope>NUCLEOTIDE SEQUENCE</scope>
    <source>
        <tissue evidence="1">Shoot tissue taken approximately 20 cm above the soil surface</tissue>
    </source>
</reference>
<sequence>MRRDGTSPR</sequence>
<accession>A0A0A9H3Z2</accession>
<proteinExistence type="predicted"/>
<protein>
    <submittedName>
        <fullName evidence="1">Uncharacterized protein</fullName>
    </submittedName>
</protein>
<name>A0A0A9H3Z2_ARUDO</name>